<accession>A0A329QVU5</accession>
<dbReference type="InterPro" id="IPR027383">
    <property type="entry name" value="Znf_put"/>
</dbReference>
<dbReference type="InterPro" id="IPR041916">
    <property type="entry name" value="Anti_sigma_zinc_sf"/>
</dbReference>
<dbReference type="AlphaFoldDB" id="A0A329QVU5"/>
<keyword evidence="7" id="KW-1185">Reference proteome</keyword>
<keyword evidence="4" id="KW-0812">Transmembrane</keyword>
<keyword evidence="4" id="KW-0472">Membrane</keyword>
<sequence>MKHLDERVSDLIDDRLDHDERDRALAHLASCESCREAVEMERFAKGVLRSLPGVDVPASLTDKLMALAEPAGPLPPDESSTDHADVAAWNVEAPSTSSVWAATGYGGTPHQTGSGRLFVDRHRRGLRVAAVGMASTGALLVVLATLGAPSNTGGDQPPGVVVPPMEQFTVEHARSTGGLPFAEPASVLVPTLGSDERGGGSPVGSQESGRGVGAADVAGSIVDAPASPSTGIAGE</sequence>
<organism evidence="6 7">
    <name type="scientific">Phytoactinopolyspora halophila</name>
    <dbReference type="NCBI Taxonomy" id="1981511"/>
    <lineage>
        <taxon>Bacteria</taxon>
        <taxon>Bacillati</taxon>
        <taxon>Actinomycetota</taxon>
        <taxon>Actinomycetes</taxon>
        <taxon>Jiangellales</taxon>
        <taxon>Jiangellaceae</taxon>
        <taxon>Phytoactinopolyspora</taxon>
    </lineage>
</organism>
<evidence type="ECO:0000256" key="1">
    <source>
        <dbReference type="ARBA" id="ARBA00023015"/>
    </source>
</evidence>
<dbReference type="EMBL" id="QMIG01000007">
    <property type="protein sequence ID" value="RAW14838.1"/>
    <property type="molecule type" value="Genomic_DNA"/>
</dbReference>
<evidence type="ECO:0000256" key="3">
    <source>
        <dbReference type="SAM" id="MobiDB-lite"/>
    </source>
</evidence>
<name>A0A329QVU5_9ACTN</name>
<keyword evidence="1" id="KW-0805">Transcription regulation</keyword>
<dbReference type="Proteomes" id="UP000250462">
    <property type="component" value="Unassembled WGS sequence"/>
</dbReference>
<dbReference type="Gene3D" id="1.10.10.1320">
    <property type="entry name" value="Anti-sigma factor, zinc-finger domain"/>
    <property type="match status" value="1"/>
</dbReference>
<comment type="caution">
    <text evidence="6">The sequence shown here is derived from an EMBL/GenBank/DDBJ whole genome shotgun (WGS) entry which is preliminary data.</text>
</comment>
<dbReference type="Pfam" id="PF13490">
    <property type="entry name" value="zf-HC2"/>
    <property type="match status" value="1"/>
</dbReference>
<dbReference type="RefSeq" id="WP_112258198.1">
    <property type="nucleotide sequence ID" value="NZ_QMIG01000007.1"/>
</dbReference>
<reference evidence="6 7" key="1">
    <citation type="submission" date="2018-06" db="EMBL/GenBank/DDBJ databases">
        <title>Phytoactinopolyspora halophila sp. nov., a novel halophilic actinomycete isolated from a saline soil in China.</title>
        <authorList>
            <person name="Tang S.-K."/>
        </authorList>
    </citation>
    <scope>NUCLEOTIDE SEQUENCE [LARGE SCALE GENOMIC DNA]</scope>
    <source>
        <strain evidence="6 7">YIM 96934</strain>
    </source>
</reference>
<evidence type="ECO:0000256" key="4">
    <source>
        <dbReference type="SAM" id="Phobius"/>
    </source>
</evidence>
<evidence type="ECO:0000259" key="5">
    <source>
        <dbReference type="Pfam" id="PF13490"/>
    </source>
</evidence>
<protein>
    <recommendedName>
        <fullName evidence="5">Putative zinc-finger domain-containing protein</fullName>
    </recommendedName>
</protein>
<evidence type="ECO:0000313" key="6">
    <source>
        <dbReference type="EMBL" id="RAW14838.1"/>
    </source>
</evidence>
<dbReference type="OrthoDB" id="3743969at2"/>
<gene>
    <name evidence="6" type="ORF">DPM12_10135</name>
</gene>
<feature type="transmembrane region" description="Helical" evidence="4">
    <location>
        <begin position="126"/>
        <end position="148"/>
    </location>
</feature>
<evidence type="ECO:0000313" key="7">
    <source>
        <dbReference type="Proteomes" id="UP000250462"/>
    </source>
</evidence>
<keyword evidence="4" id="KW-1133">Transmembrane helix</keyword>
<feature type="region of interest" description="Disordered" evidence="3">
    <location>
        <begin position="190"/>
        <end position="235"/>
    </location>
</feature>
<evidence type="ECO:0000256" key="2">
    <source>
        <dbReference type="ARBA" id="ARBA00023163"/>
    </source>
</evidence>
<proteinExistence type="predicted"/>
<keyword evidence="2" id="KW-0804">Transcription</keyword>
<feature type="domain" description="Putative zinc-finger" evidence="5">
    <location>
        <begin position="5"/>
        <end position="35"/>
    </location>
</feature>